<dbReference type="PANTHER" id="PTHR34475:SF1">
    <property type="entry name" value="CYTOSKELETON PROTEIN RODZ"/>
    <property type="match status" value="1"/>
</dbReference>
<dbReference type="EMBL" id="JAWXXX010000001">
    <property type="protein sequence ID" value="MDX5894117.1"/>
    <property type="molecule type" value="Genomic_DNA"/>
</dbReference>
<dbReference type="KEGG" id="rrd:RradSPS_1427"/>
<keyword evidence="5" id="KW-1185">Reference proteome</keyword>
<dbReference type="InterPro" id="IPR050400">
    <property type="entry name" value="Bact_Cytoskel_RodZ"/>
</dbReference>
<dbReference type="AlphaFoldDB" id="A0A023X3Y1"/>
<evidence type="ECO:0000313" key="3">
    <source>
        <dbReference type="EMBL" id="AHY46710.1"/>
    </source>
</evidence>
<feature type="transmembrane region" description="Helical" evidence="2">
    <location>
        <begin position="158"/>
        <end position="178"/>
    </location>
</feature>
<proteinExistence type="predicted"/>
<sequence length="210" mass="23415">MDEGRFDEPRLERPEETGQEEKTSRTAYEGHAREPEGGIEDLKIGAILQRAREERDLTLQDAEDATKIRKRYLKALESDDYTALPDPVYILGFLRTYGNYLGLDGDRLAEEVKRRRARRRESRQNNYKNLRRGRLERSTLTVQGVSGARRRLVTPQTLLTVIVSVVLIVLVIGLLYLVGAGGQTGSVGTVIAAHGSAGEIGSWAGLRLPV</sequence>
<keyword evidence="2" id="KW-0812">Transmembrane</keyword>
<feature type="region of interest" description="Disordered" evidence="1">
    <location>
        <begin position="1"/>
        <end position="39"/>
    </location>
</feature>
<dbReference type="Gene3D" id="1.10.260.40">
    <property type="entry name" value="lambda repressor-like DNA-binding domains"/>
    <property type="match status" value="1"/>
</dbReference>
<dbReference type="EMBL" id="CP007514">
    <property type="protein sequence ID" value="AHY46710.1"/>
    <property type="molecule type" value="Genomic_DNA"/>
</dbReference>
<protein>
    <submittedName>
        <fullName evidence="3 4">Helix-turn-helix domain</fullName>
    </submittedName>
</protein>
<dbReference type="GO" id="GO:0003677">
    <property type="term" value="F:DNA binding"/>
    <property type="evidence" value="ECO:0007669"/>
    <property type="project" value="InterPro"/>
</dbReference>
<dbReference type="eggNOG" id="COG1426">
    <property type="taxonomic scope" value="Bacteria"/>
</dbReference>
<dbReference type="Pfam" id="PF13413">
    <property type="entry name" value="HTH_25"/>
    <property type="match status" value="1"/>
</dbReference>
<dbReference type="InterPro" id="IPR010982">
    <property type="entry name" value="Lambda_DNA-bd_dom_sf"/>
</dbReference>
<reference evidence="3 5" key="1">
    <citation type="submission" date="2014-03" db="EMBL/GenBank/DDBJ databases">
        <title>Complete genome sequence of the Radio-Resistant Rubrobacter radiotolerans RSPS-4.</title>
        <authorList>
            <person name="Egas C.C."/>
            <person name="Barroso C.C."/>
            <person name="Froufe H.J.C."/>
            <person name="Pacheco J.J."/>
            <person name="Albuquerque L.L."/>
            <person name="da Costa M.M.S."/>
        </authorList>
    </citation>
    <scope>NUCLEOTIDE SEQUENCE [LARGE SCALE GENOMIC DNA]</scope>
    <source>
        <strain evidence="3 5">RSPS-4</strain>
    </source>
</reference>
<keyword evidence="2" id="KW-0472">Membrane</keyword>
<evidence type="ECO:0000313" key="4">
    <source>
        <dbReference type="EMBL" id="MDX5894117.1"/>
    </source>
</evidence>
<dbReference type="HOGENOM" id="CLU_1309360_0_0_11"/>
<evidence type="ECO:0000256" key="1">
    <source>
        <dbReference type="SAM" id="MobiDB-lite"/>
    </source>
</evidence>
<dbReference type="PANTHER" id="PTHR34475">
    <property type="match status" value="1"/>
</dbReference>
<dbReference type="Proteomes" id="UP001281130">
    <property type="component" value="Unassembled WGS sequence"/>
</dbReference>
<name>A0A023X3Y1_RUBRA</name>
<dbReference type="Proteomes" id="UP000025229">
    <property type="component" value="Chromosome"/>
</dbReference>
<accession>A0A023X3Y1</accession>
<dbReference type="STRING" id="42256.RradSPS_1427"/>
<gene>
    <name evidence="3" type="ORF">RradSPS_1427</name>
    <name evidence="4" type="ORF">SIL72_08750</name>
</gene>
<dbReference type="RefSeq" id="WP_051589508.1">
    <property type="nucleotide sequence ID" value="NZ_CP007514.1"/>
</dbReference>
<evidence type="ECO:0000256" key="2">
    <source>
        <dbReference type="SAM" id="Phobius"/>
    </source>
</evidence>
<reference evidence="4" key="2">
    <citation type="submission" date="2023-11" db="EMBL/GenBank/DDBJ databases">
        <title>MicrobeMod: A computational toolkit for identifying prokaryotic methylation and restriction-modification with nanopore sequencing.</title>
        <authorList>
            <person name="Crits-Christoph A."/>
            <person name="Kang S.C."/>
            <person name="Lee H."/>
            <person name="Ostrov N."/>
        </authorList>
    </citation>
    <scope>NUCLEOTIDE SEQUENCE</scope>
    <source>
        <strain evidence="4">ATCC 51242</strain>
    </source>
</reference>
<organism evidence="3 5">
    <name type="scientific">Rubrobacter radiotolerans</name>
    <name type="common">Arthrobacter radiotolerans</name>
    <dbReference type="NCBI Taxonomy" id="42256"/>
    <lineage>
        <taxon>Bacteria</taxon>
        <taxon>Bacillati</taxon>
        <taxon>Actinomycetota</taxon>
        <taxon>Rubrobacteria</taxon>
        <taxon>Rubrobacterales</taxon>
        <taxon>Rubrobacteraceae</taxon>
        <taxon>Rubrobacter</taxon>
    </lineage>
</organism>
<keyword evidence="2" id="KW-1133">Transmembrane helix</keyword>
<evidence type="ECO:0000313" key="5">
    <source>
        <dbReference type="Proteomes" id="UP000025229"/>
    </source>
</evidence>